<evidence type="ECO:0000313" key="1">
    <source>
        <dbReference type="EMBL" id="OBQ42864.1"/>
    </source>
</evidence>
<dbReference type="EMBL" id="LJOW01000081">
    <property type="protein sequence ID" value="OBQ42864.1"/>
    <property type="molecule type" value="Genomic_DNA"/>
</dbReference>
<dbReference type="AlphaFoldDB" id="A0A1B7X0H2"/>
<organism evidence="1 2">
    <name type="scientific">Aphanizomenon flos-aquae WA102</name>
    <dbReference type="NCBI Taxonomy" id="1710896"/>
    <lineage>
        <taxon>Bacteria</taxon>
        <taxon>Bacillati</taxon>
        <taxon>Cyanobacteriota</taxon>
        <taxon>Cyanophyceae</taxon>
        <taxon>Nostocales</taxon>
        <taxon>Aphanizomenonaceae</taxon>
        <taxon>Aphanizomenon</taxon>
    </lineage>
</organism>
<protein>
    <submittedName>
        <fullName evidence="1">Uncharacterized protein</fullName>
    </submittedName>
</protein>
<gene>
    <name evidence="1" type="ORF">AN484_15360</name>
</gene>
<sequence>MVALLSEVYEINERILSGDICSNKTAIASTRMKKLLNHYHEALSEDGAVKVSLQAYAAAGGWVGIQYSYELDGFEVAGSQVPRRV</sequence>
<reference evidence="1 2" key="1">
    <citation type="submission" date="2015-09" db="EMBL/GenBank/DDBJ databases">
        <title>Aphanizomenon flos-aquae WA102.</title>
        <authorList>
            <person name="Driscoll C."/>
        </authorList>
    </citation>
    <scope>NUCLEOTIDE SEQUENCE [LARGE SCALE GENOMIC DNA]</scope>
    <source>
        <strain evidence="1">WA102</strain>
    </source>
</reference>
<name>A0A1B7X0H2_APHFL</name>
<accession>A0A1B7X0H2</accession>
<comment type="caution">
    <text evidence="1">The sequence shown here is derived from an EMBL/GenBank/DDBJ whole genome shotgun (WGS) entry which is preliminary data.</text>
</comment>
<dbReference type="Proteomes" id="UP000092093">
    <property type="component" value="Unassembled WGS sequence"/>
</dbReference>
<evidence type="ECO:0000313" key="2">
    <source>
        <dbReference type="Proteomes" id="UP000092093"/>
    </source>
</evidence>
<proteinExistence type="predicted"/>